<proteinExistence type="predicted"/>
<organism evidence="2 3">
    <name type="scientific">Puccinia coronata f. sp. avenae</name>
    <dbReference type="NCBI Taxonomy" id="200324"/>
    <lineage>
        <taxon>Eukaryota</taxon>
        <taxon>Fungi</taxon>
        <taxon>Dikarya</taxon>
        <taxon>Basidiomycota</taxon>
        <taxon>Pucciniomycotina</taxon>
        <taxon>Pucciniomycetes</taxon>
        <taxon>Pucciniales</taxon>
        <taxon>Pucciniaceae</taxon>
        <taxon>Puccinia</taxon>
    </lineage>
</organism>
<evidence type="ECO:0000313" key="3">
    <source>
        <dbReference type="Proteomes" id="UP000235388"/>
    </source>
</evidence>
<sequence>MASEVERLMAKDTGVNPNLKTLGYVPNLVPIVEESEEIEEDAHFVAEDVILGSNVNSQIENSAEQEENLDVVGSDDADSSETPGKAKNPIDAILKKVNFVIQRITFLAVKQSEYSSWSKKLEIDGPSLIAGYGIRWNIKYESRNRGYQGRKIISKLLENEKD</sequence>
<reference evidence="2 3" key="1">
    <citation type="submission" date="2017-11" db="EMBL/GenBank/DDBJ databases">
        <title>De novo assembly and phasing of dikaryotic genomes from two isolates of Puccinia coronata f. sp. avenae, the causal agent of oat crown rust.</title>
        <authorList>
            <person name="Miller M.E."/>
            <person name="Zhang Y."/>
            <person name="Omidvar V."/>
            <person name="Sperschneider J."/>
            <person name="Schwessinger B."/>
            <person name="Raley C."/>
            <person name="Palmer J.M."/>
            <person name="Garnica D."/>
            <person name="Upadhyaya N."/>
            <person name="Rathjen J."/>
            <person name="Taylor J.M."/>
            <person name="Park R.F."/>
            <person name="Dodds P.N."/>
            <person name="Hirsch C.D."/>
            <person name="Kianian S.F."/>
            <person name="Figueroa M."/>
        </authorList>
    </citation>
    <scope>NUCLEOTIDE SEQUENCE [LARGE SCALE GENOMIC DNA]</scope>
    <source>
        <strain evidence="2">12NC29</strain>
    </source>
</reference>
<dbReference type="AlphaFoldDB" id="A0A2N5RZU2"/>
<accession>A0A2N5RZU2</accession>
<dbReference type="OrthoDB" id="2506071at2759"/>
<dbReference type="EMBL" id="PGCJ01001308">
    <property type="protein sequence ID" value="PLW06527.1"/>
    <property type="molecule type" value="Genomic_DNA"/>
</dbReference>
<gene>
    <name evidence="2" type="ORF">PCANC_28773</name>
</gene>
<evidence type="ECO:0000256" key="1">
    <source>
        <dbReference type="SAM" id="MobiDB-lite"/>
    </source>
</evidence>
<keyword evidence="3" id="KW-1185">Reference proteome</keyword>
<name>A0A2N5RZU2_9BASI</name>
<evidence type="ECO:0000313" key="2">
    <source>
        <dbReference type="EMBL" id="PLW06527.1"/>
    </source>
</evidence>
<feature type="compositionally biased region" description="Acidic residues" evidence="1">
    <location>
        <begin position="63"/>
        <end position="79"/>
    </location>
</feature>
<comment type="caution">
    <text evidence="2">The sequence shown here is derived from an EMBL/GenBank/DDBJ whole genome shotgun (WGS) entry which is preliminary data.</text>
</comment>
<feature type="region of interest" description="Disordered" evidence="1">
    <location>
        <begin position="61"/>
        <end position="87"/>
    </location>
</feature>
<dbReference type="Proteomes" id="UP000235388">
    <property type="component" value="Unassembled WGS sequence"/>
</dbReference>
<protein>
    <submittedName>
        <fullName evidence="2">Uncharacterized protein</fullName>
    </submittedName>
</protein>